<reference evidence="3" key="1">
    <citation type="journal article" date="2019" name="Int. J. Syst. Evol. Microbiol.">
        <title>The Global Catalogue of Microorganisms (GCM) 10K type strain sequencing project: providing services to taxonomists for standard genome sequencing and annotation.</title>
        <authorList>
            <consortium name="The Broad Institute Genomics Platform"/>
            <consortium name="The Broad Institute Genome Sequencing Center for Infectious Disease"/>
            <person name="Wu L."/>
            <person name="Ma J."/>
        </authorList>
    </citation>
    <scope>NUCLEOTIDE SEQUENCE [LARGE SCALE GENOMIC DNA]</scope>
    <source>
        <strain evidence="3">JCM 17759</strain>
    </source>
</reference>
<organism evidence="2 3">
    <name type="scientific">Novipirellula rosea</name>
    <dbReference type="NCBI Taxonomy" id="1031540"/>
    <lineage>
        <taxon>Bacteria</taxon>
        <taxon>Pseudomonadati</taxon>
        <taxon>Planctomycetota</taxon>
        <taxon>Planctomycetia</taxon>
        <taxon>Pirellulales</taxon>
        <taxon>Pirellulaceae</taxon>
        <taxon>Novipirellula</taxon>
    </lineage>
</organism>
<gene>
    <name evidence="2" type="ORF">GCM10023156_26130</name>
</gene>
<keyword evidence="3" id="KW-1185">Reference proteome</keyword>
<sequence>MHRILKTHAPTVEFQTDMIAVRYGKYTLKANVKDCHVRQGRASEMRLAGGVVLWSWLPVILIDLPPFWIMRLGLRNHPRRINTVAVGYTTETREAWERALLRVLNRRDESGTQNLV</sequence>
<dbReference type="EMBL" id="BAABGA010000035">
    <property type="protein sequence ID" value="GAA4454157.1"/>
    <property type="molecule type" value="Genomic_DNA"/>
</dbReference>
<protein>
    <submittedName>
        <fullName evidence="2">Uncharacterized protein</fullName>
    </submittedName>
</protein>
<feature type="transmembrane region" description="Helical" evidence="1">
    <location>
        <begin position="51"/>
        <end position="70"/>
    </location>
</feature>
<evidence type="ECO:0000313" key="2">
    <source>
        <dbReference type="EMBL" id="GAA4454157.1"/>
    </source>
</evidence>
<keyword evidence="1" id="KW-1133">Transmembrane helix</keyword>
<proteinExistence type="predicted"/>
<evidence type="ECO:0000313" key="3">
    <source>
        <dbReference type="Proteomes" id="UP001500840"/>
    </source>
</evidence>
<comment type="caution">
    <text evidence="2">The sequence shown here is derived from an EMBL/GenBank/DDBJ whole genome shotgun (WGS) entry which is preliminary data.</text>
</comment>
<keyword evidence="1" id="KW-0472">Membrane</keyword>
<name>A0ABP8MQ00_9BACT</name>
<keyword evidence="1" id="KW-0812">Transmembrane</keyword>
<evidence type="ECO:0000256" key="1">
    <source>
        <dbReference type="SAM" id="Phobius"/>
    </source>
</evidence>
<dbReference type="Proteomes" id="UP001500840">
    <property type="component" value="Unassembled WGS sequence"/>
</dbReference>
<dbReference type="RefSeq" id="WP_345322641.1">
    <property type="nucleotide sequence ID" value="NZ_BAABGA010000035.1"/>
</dbReference>
<accession>A0ABP8MQ00</accession>